<keyword evidence="7" id="KW-1185">Reference proteome</keyword>
<protein>
    <submittedName>
        <fullName evidence="6">Flp pilus assembly complex ATPase component TadA</fullName>
    </submittedName>
</protein>
<dbReference type="PANTHER" id="PTHR30258">
    <property type="entry name" value="TYPE II SECRETION SYSTEM PROTEIN GSPE-RELATED"/>
    <property type="match status" value="1"/>
</dbReference>
<evidence type="ECO:0000313" key="7">
    <source>
        <dbReference type="Proteomes" id="UP000599109"/>
    </source>
</evidence>
<organism evidence="6 7">
    <name type="scientific">Ramlibacter monticola</name>
    <dbReference type="NCBI Taxonomy" id="1926872"/>
    <lineage>
        <taxon>Bacteria</taxon>
        <taxon>Pseudomonadati</taxon>
        <taxon>Pseudomonadota</taxon>
        <taxon>Betaproteobacteria</taxon>
        <taxon>Burkholderiales</taxon>
        <taxon>Comamonadaceae</taxon>
        <taxon>Ramlibacter</taxon>
    </lineage>
</organism>
<dbReference type="CDD" id="cd01129">
    <property type="entry name" value="PulE-GspE-like"/>
    <property type="match status" value="1"/>
</dbReference>
<dbReference type="SUPFAM" id="SSF160246">
    <property type="entry name" value="EspE N-terminal domain-like"/>
    <property type="match status" value="1"/>
</dbReference>
<keyword evidence="3" id="KW-0067">ATP-binding</keyword>
<dbReference type="EMBL" id="JAEQNE010000002">
    <property type="protein sequence ID" value="MBL0392041.1"/>
    <property type="molecule type" value="Genomic_DNA"/>
</dbReference>
<feature type="domain" description="Bacterial type II secretion system protein E" evidence="4">
    <location>
        <begin position="387"/>
        <end position="791"/>
    </location>
</feature>
<dbReference type="Gene3D" id="3.30.300.160">
    <property type="entry name" value="Type II secretion system, protein E, N-terminal domain"/>
    <property type="match status" value="1"/>
</dbReference>
<dbReference type="InterPro" id="IPR001482">
    <property type="entry name" value="T2SS/T4SS_dom"/>
</dbReference>
<gene>
    <name evidence="6" type="primary">tadA</name>
    <name evidence="6" type="ORF">JJ685_12945</name>
</gene>
<feature type="domain" description="Type II secretion system protein GspE N-terminal" evidence="5">
    <location>
        <begin position="271"/>
        <end position="358"/>
    </location>
</feature>
<sequence>MLTQSNVVPAGDDTPDFAPFAWPSPHHMRVIDNHAGEESERALVTLTGGEKLLGTILSIDFERGRLDFQPEAGGKRALAFRDFRSLFLSRSIELEPVPLAAPPGAVAVRPRRVKRACTVRLKDGAVLQCDIAAVLPRQAGLFLYVVNYAEAVLRWFVPAQAVAHYRVGEHVSPMVHDMAQAQPAQAANGGEFFGKDRSETRQEVEEALARRKLSRKHLADVLVQEGVITPQQRDDGMERQKKDESRQLHEILVEMGAVSREVIRQVMVSQLGVPAVNLARFPFDPNALMTIRPELARKHLAIPLFRSEKRMTVALENPLSWEALHELEFFTGLKVDPCMATRQELEAAIEQFYGERRSNEKVSQLLQRLGEEGALQPEVVKEDPVSESDNTLVRLVNKMIMDGFEQGASDIHIESRADDKPSRVRFRIDGVLQPYIEVPPNFRCAFVARLKIMAELDISERRRPQDGRILFENWGPRHIELRVVTIPTAAGLEDVVLRILAAPRALSLEQLALTPRALDHLKAMAARSYGLLFVCGPTGSGKTTTLHSLLSHINTPDRKIWTVEDPVEITQDGLCQVQVNPKLGLGFPEVLKSFLRADPDVIMVGETRDSETARTVTAASLTGHLVLSTMHTNSAVESVQRLLDLEVDPFNFSDALLGVVGQRLVRKLCQCKRPHPASAEEVDALAHEYCRETGQPPEEIAARWRSRYGNAEGQITLYAPGGCPECDQSGYKGRLGVYEMLVNTPAVKKAIQQKSPADEILRLAVSDGMTTLEQDALEKTMQGHLDLKQVLASCR</sequence>
<reference evidence="6 7" key="1">
    <citation type="journal article" date="2017" name="Int. J. Syst. Evol. Microbiol.">
        <title>Ramlibacter monticola sp. nov., isolated from forest soil.</title>
        <authorList>
            <person name="Chaudhary D.K."/>
            <person name="Kim J."/>
        </authorList>
    </citation>
    <scope>NUCLEOTIDE SEQUENCE [LARGE SCALE GENOMIC DNA]</scope>
    <source>
        <strain evidence="6 7">KACC 19175</strain>
    </source>
</reference>
<dbReference type="Proteomes" id="UP000599109">
    <property type="component" value="Unassembled WGS sequence"/>
</dbReference>
<dbReference type="AlphaFoldDB" id="A0A937CTA0"/>
<dbReference type="GO" id="GO:0005886">
    <property type="term" value="C:plasma membrane"/>
    <property type="evidence" value="ECO:0007669"/>
    <property type="project" value="TreeGrafter"/>
</dbReference>
<proteinExistence type="inferred from homology"/>
<dbReference type="Gene3D" id="3.30.450.90">
    <property type="match status" value="1"/>
</dbReference>
<dbReference type="PANTHER" id="PTHR30258:SF1">
    <property type="entry name" value="PROTEIN TRANSPORT PROTEIN HOFB HOMOLOG"/>
    <property type="match status" value="1"/>
</dbReference>
<dbReference type="GO" id="GO:0005524">
    <property type="term" value="F:ATP binding"/>
    <property type="evidence" value="ECO:0007669"/>
    <property type="project" value="UniProtKB-KW"/>
</dbReference>
<evidence type="ECO:0000256" key="3">
    <source>
        <dbReference type="ARBA" id="ARBA00022840"/>
    </source>
</evidence>
<evidence type="ECO:0000313" key="6">
    <source>
        <dbReference type="EMBL" id="MBL0392041.1"/>
    </source>
</evidence>
<evidence type="ECO:0000256" key="1">
    <source>
        <dbReference type="ARBA" id="ARBA00006611"/>
    </source>
</evidence>
<dbReference type="Pfam" id="PF05157">
    <property type="entry name" value="MshEN"/>
    <property type="match status" value="1"/>
</dbReference>
<dbReference type="SUPFAM" id="SSF52540">
    <property type="entry name" value="P-loop containing nucleoside triphosphate hydrolases"/>
    <property type="match status" value="1"/>
</dbReference>
<evidence type="ECO:0000256" key="2">
    <source>
        <dbReference type="ARBA" id="ARBA00022741"/>
    </source>
</evidence>
<name>A0A937CTA0_9BURK</name>
<evidence type="ECO:0000259" key="5">
    <source>
        <dbReference type="Pfam" id="PF05157"/>
    </source>
</evidence>
<dbReference type="InterPro" id="IPR027417">
    <property type="entry name" value="P-loop_NTPase"/>
</dbReference>
<dbReference type="InterPro" id="IPR037257">
    <property type="entry name" value="T2SS_E_N_sf"/>
</dbReference>
<evidence type="ECO:0000259" key="4">
    <source>
        <dbReference type="Pfam" id="PF00437"/>
    </source>
</evidence>
<comment type="caution">
    <text evidence="6">The sequence shown here is derived from an EMBL/GenBank/DDBJ whole genome shotgun (WGS) entry which is preliminary data.</text>
</comment>
<accession>A0A937CTA0</accession>
<dbReference type="Pfam" id="PF00437">
    <property type="entry name" value="T2SSE"/>
    <property type="match status" value="1"/>
</dbReference>
<dbReference type="InterPro" id="IPR007831">
    <property type="entry name" value="T2SS_GspE_N"/>
</dbReference>
<keyword evidence="2" id="KW-0547">Nucleotide-binding</keyword>
<comment type="similarity">
    <text evidence="1">Belongs to the GSP E family.</text>
</comment>
<dbReference type="Gene3D" id="3.40.50.300">
    <property type="entry name" value="P-loop containing nucleotide triphosphate hydrolases"/>
    <property type="match status" value="1"/>
</dbReference>
<dbReference type="RefSeq" id="WP_201674627.1">
    <property type="nucleotide sequence ID" value="NZ_JAEQNE010000002.1"/>
</dbReference>
<dbReference type="GO" id="GO:0016887">
    <property type="term" value="F:ATP hydrolysis activity"/>
    <property type="evidence" value="ECO:0007669"/>
    <property type="project" value="TreeGrafter"/>
</dbReference>